<dbReference type="AlphaFoldDB" id="A0AAD5BZV4"/>
<proteinExistence type="inferred from homology"/>
<feature type="coiled-coil region" evidence="3">
    <location>
        <begin position="137"/>
        <end position="215"/>
    </location>
</feature>
<organism evidence="5 6">
    <name type="scientific">Ambrosia artemisiifolia</name>
    <name type="common">Common ragweed</name>
    <dbReference type="NCBI Taxonomy" id="4212"/>
    <lineage>
        <taxon>Eukaryota</taxon>
        <taxon>Viridiplantae</taxon>
        <taxon>Streptophyta</taxon>
        <taxon>Embryophyta</taxon>
        <taxon>Tracheophyta</taxon>
        <taxon>Spermatophyta</taxon>
        <taxon>Magnoliopsida</taxon>
        <taxon>eudicotyledons</taxon>
        <taxon>Gunneridae</taxon>
        <taxon>Pentapetalae</taxon>
        <taxon>asterids</taxon>
        <taxon>campanulids</taxon>
        <taxon>Asterales</taxon>
        <taxon>Asteraceae</taxon>
        <taxon>Asteroideae</taxon>
        <taxon>Heliantheae alliance</taxon>
        <taxon>Heliantheae</taxon>
        <taxon>Ambrosia</taxon>
    </lineage>
</organism>
<name>A0AAD5BZV4_AMBAR</name>
<evidence type="ECO:0000256" key="3">
    <source>
        <dbReference type="SAM" id="Coils"/>
    </source>
</evidence>
<evidence type="ECO:0000256" key="2">
    <source>
        <dbReference type="ARBA" id="ARBA00023054"/>
    </source>
</evidence>
<feature type="region of interest" description="Disordered" evidence="4">
    <location>
        <begin position="645"/>
        <end position="665"/>
    </location>
</feature>
<comment type="similarity">
    <text evidence="1">Belongs to the WEB family.</text>
</comment>
<evidence type="ECO:0000256" key="4">
    <source>
        <dbReference type="SAM" id="MobiDB-lite"/>
    </source>
</evidence>
<evidence type="ECO:0000256" key="1">
    <source>
        <dbReference type="ARBA" id="ARBA00005485"/>
    </source>
</evidence>
<dbReference type="GO" id="GO:0009903">
    <property type="term" value="P:chloroplast avoidance movement"/>
    <property type="evidence" value="ECO:0007669"/>
    <property type="project" value="TreeGrafter"/>
</dbReference>
<evidence type="ECO:0008006" key="7">
    <source>
        <dbReference type="Google" id="ProtNLM"/>
    </source>
</evidence>
<keyword evidence="6" id="KW-1185">Reference proteome</keyword>
<feature type="coiled-coil region" evidence="3">
    <location>
        <begin position="240"/>
        <end position="267"/>
    </location>
</feature>
<sequence>MDNGEGSDNRVRNGEIDPQMNDGRNVSGESWGEPLSEAEDGSTGQDNVQKHGPAGQAHVKEDGYVSQDHVPEDDPMGKDHCEEYGPKDPGHVQEDDSVKQLEKSNSSIRDIDTTAPFESVREAVSMFSSIVAWKAHKNRIAERRKRIAQELRQAQEEIPLLKKKSKAAEESKQQVLKELDNAKRHLEELKLDLESAETEERQAKQDAELARLRVEEIEQGIAEESSVAAKAQLQLAQARHQAVISELKTVELELENLRKDYTSLVSDRDLAIKKAEEAVSSATETEKDVQDLTIKLITIKEALESAHGAYLEAEEHRTEEIMEQEQDSLNGEQELKQAEDEWEKISEQMAETEDLKSKLDAASVQLQDLEAELVSYMEESHKDILSAVVSAKIELEEVKTNIENVTNEVNEMKFYANSLHTELEQEKATLVSVKQSEGTEAGVMAAIEADLMRTVSEVTVIEMKERAAQWKMVELPKKLEKASEEADQANSRARNAHEELQKAKEAAKKAKKRENKMTSILNDAVRQVEAARASERFALGAISVVEESKSTRNSECEPDSGITLSVEEYQELSQKAKEAENEANDRVSEAISQIDLAKESELNAAKKFEEVKSDLATKKEQLSTTMEKAEKAKEEKMVVEQELRIWRSEQGQKQKAESSRKKKKRSFIPRMCMFLCSKK</sequence>
<dbReference type="InterPro" id="IPR008545">
    <property type="entry name" value="Web"/>
</dbReference>
<dbReference type="Proteomes" id="UP001206925">
    <property type="component" value="Unassembled WGS sequence"/>
</dbReference>
<comment type="caution">
    <text evidence="5">The sequence shown here is derived from an EMBL/GenBank/DDBJ whole genome shotgun (WGS) entry which is preliminary data.</text>
</comment>
<reference evidence="5" key="1">
    <citation type="submission" date="2022-06" db="EMBL/GenBank/DDBJ databases">
        <title>Uncovering the hologenomic basis of an extraordinary plant invasion.</title>
        <authorList>
            <person name="Bieker V.C."/>
            <person name="Martin M.D."/>
            <person name="Gilbert T."/>
            <person name="Hodgins K."/>
            <person name="Battlay P."/>
            <person name="Petersen B."/>
            <person name="Wilson J."/>
        </authorList>
    </citation>
    <scope>NUCLEOTIDE SEQUENCE</scope>
    <source>
        <strain evidence="5">AA19_3_7</strain>
        <tissue evidence="5">Leaf</tissue>
    </source>
</reference>
<keyword evidence="2 3" id="KW-0175">Coiled coil</keyword>
<evidence type="ECO:0000313" key="5">
    <source>
        <dbReference type="EMBL" id="KAI7732269.1"/>
    </source>
</evidence>
<dbReference type="EMBL" id="JAMZMK010010266">
    <property type="protein sequence ID" value="KAI7732269.1"/>
    <property type="molecule type" value="Genomic_DNA"/>
</dbReference>
<gene>
    <name evidence="5" type="ORF">M8C21_024454</name>
</gene>
<feature type="region of interest" description="Disordered" evidence="4">
    <location>
        <begin position="482"/>
        <end position="515"/>
    </location>
</feature>
<feature type="compositionally biased region" description="Basic and acidic residues" evidence="4">
    <location>
        <begin position="645"/>
        <end position="659"/>
    </location>
</feature>
<dbReference type="GO" id="GO:0009904">
    <property type="term" value="P:chloroplast accumulation movement"/>
    <property type="evidence" value="ECO:0007669"/>
    <property type="project" value="TreeGrafter"/>
</dbReference>
<accession>A0AAD5BZV4</accession>
<evidence type="ECO:0000313" key="6">
    <source>
        <dbReference type="Proteomes" id="UP001206925"/>
    </source>
</evidence>
<dbReference type="GO" id="GO:0005829">
    <property type="term" value="C:cytosol"/>
    <property type="evidence" value="ECO:0007669"/>
    <property type="project" value="TreeGrafter"/>
</dbReference>
<dbReference type="PANTHER" id="PTHR32054">
    <property type="entry name" value="HEAVY CHAIN, PUTATIVE, EXPRESSED-RELATED-RELATED"/>
    <property type="match status" value="1"/>
</dbReference>
<feature type="region of interest" description="Disordered" evidence="4">
    <location>
        <begin position="1"/>
        <end position="107"/>
    </location>
</feature>
<feature type="compositionally biased region" description="Basic and acidic residues" evidence="4">
    <location>
        <begin position="58"/>
        <end position="102"/>
    </location>
</feature>
<protein>
    <recommendedName>
        <fullName evidence="7">WEB family protein</fullName>
    </recommendedName>
</protein>
<feature type="coiled-coil region" evidence="3">
    <location>
        <begin position="321"/>
        <end position="408"/>
    </location>
</feature>
<dbReference type="Pfam" id="PF05701">
    <property type="entry name" value="WEMBL"/>
    <property type="match status" value="1"/>
</dbReference>
<dbReference type="PANTHER" id="PTHR32054:SF96">
    <property type="entry name" value="WEB FAMILY PROTEIN"/>
    <property type="match status" value="1"/>
</dbReference>
<feature type="compositionally biased region" description="Basic and acidic residues" evidence="4">
    <location>
        <begin position="495"/>
        <end position="508"/>
    </location>
</feature>